<name>A0A7D3XCU4_9SPHN</name>
<evidence type="ECO:0000313" key="2">
    <source>
        <dbReference type="Proteomes" id="UP000504693"/>
    </source>
</evidence>
<accession>A0A7D3XCU4</accession>
<dbReference type="AlphaFoldDB" id="A0A7D3XCU4"/>
<reference evidence="1 2" key="1">
    <citation type="submission" date="2020-05" db="EMBL/GenBank/DDBJ databases">
        <title>Erythrobacter mangrovi sp. nov., isolated from rhizosphere soil of mangrove plant (Kandelia candel).</title>
        <authorList>
            <person name="Ye Y.H."/>
        </authorList>
    </citation>
    <scope>NUCLEOTIDE SEQUENCE [LARGE SCALE GENOMIC DNA]</scope>
    <source>
        <strain evidence="1 2">EB310</strain>
    </source>
</reference>
<sequence>MRITLTKGERADHVAIECADGTRAVSAQPGAKLRQKLTHTGLSGFSVTWLPLTLRDAVRL</sequence>
<proteinExistence type="predicted"/>
<dbReference type="EMBL" id="CP053921">
    <property type="protein sequence ID" value="QKG72040.1"/>
    <property type="molecule type" value="Genomic_DNA"/>
</dbReference>
<gene>
    <name evidence="1" type="ORF">HQR01_12065</name>
</gene>
<organism evidence="1 2">
    <name type="scientific">Erythrobacter mangrovi</name>
    <dbReference type="NCBI Taxonomy" id="2739433"/>
    <lineage>
        <taxon>Bacteria</taxon>
        <taxon>Pseudomonadati</taxon>
        <taxon>Pseudomonadota</taxon>
        <taxon>Alphaproteobacteria</taxon>
        <taxon>Sphingomonadales</taxon>
        <taxon>Erythrobacteraceae</taxon>
        <taxon>Erythrobacter/Porphyrobacter group</taxon>
        <taxon>Erythrobacter</taxon>
    </lineage>
</organism>
<evidence type="ECO:0000313" key="1">
    <source>
        <dbReference type="EMBL" id="QKG72040.1"/>
    </source>
</evidence>
<dbReference type="Proteomes" id="UP000504693">
    <property type="component" value="Chromosome"/>
</dbReference>
<dbReference type="KEGG" id="emv:HQR01_12065"/>
<dbReference type="RefSeq" id="WP_173215100.1">
    <property type="nucleotide sequence ID" value="NZ_CP053921.1"/>
</dbReference>
<protein>
    <submittedName>
        <fullName evidence="1">Uncharacterized protein</fullName>
    </submittedName>
</protein>
<keyword evidence="2" id="KW-1185">Reference proteome</keyword>